<keyword evidence="3" id="KW-1185">Reference proteome</keyword>
<sequence>MSCGRQMSDELGVDSESDVEEINDNFTTPRKKRKARGELSSSEKKAAAGGPKLFQTNWLSLPAFQEWLRAGPDPKHGLCIACNKTLKAGKSEFERHASTDTHNKNMLKIKGSQSVKQMFSPNSKKDQHIKDVKTAEISIGAVFAEHNIAINTADHLIEVFKKSATDSLIIKDVTLDRTKCSAIVRNVIAKTEFEETVENLRKYIDPKTNASRLDLLKLVELDPKDCSAAKLFEAFTNCLEQNSIPIIKFVGLACDNTNAMVGQHNSFYSRLKAVCPWLVLSNCMCHNSHLAASKACQKLPAEVKKLLSSITNYIGSSPKRTAELEEFTQFCEEQYNPLKRLSFTRWLVLQPCVVRLLSMYKGIKNFFIVAAFEEKGKNADAEWILSEIRNPFTKAYFYFLKYSLEFFNRFNAFFQGKGTLVHKLAKKSNAIITEICRNHVKPEYHKSLATTNLQNPSIQLPLEEIYVGPECQAILDKIPLPNNQDGKQTQAQLETRRRRDIQQFRLRCLNFYVTAAKEIQCTFPVNNQLFQEMEFIDPRVALDEKTRTGHLKDLGTLASHFKDRIEIDPTQVAFEWRTFPGNFDDGEKERLGKLSPEEFWQEIGKLETIEAPAFRELHRLSRAVIIMPHSNADSERIFSIVTDTKTKKRNRMGNDLLNSICLARTAFKAKGIDCTNFQVTDEHLKNIIRICISVLV</sequence>
<dbReference type="PANTHER" id="PTHR37162">
    <property type="entry name" value="HAT FAMILY DIMERISATION DOMAINCONTAINING PROTEIN-RELATED"/>
    <property type="match status" value="1"/>
</dbReference>
<evidence type="ECO:0000313" key="3">
    <source>
        <dbReference type="Proteomes" id="UP001219518"/>
    </source>
</evidence>
<dbReference type="Proteomes" id="UP001219518">
    <property type="component" value="Unassembled WGS sequence"/>
</dbReference>
<reference evidence="2" key="1">
    <citation type="submission" date="2021-07" db="EMBL/GenBank/DDBJ databases">
        <authorList>
            <person name="Catto M.A."/>
            <person name="Jacobson A."/>
            <person name="Kennedy G."/>
            <person name="Labadie P."/>
            <person name="Hunt B.G."/>
            <person name="Srinivasan R."/>
        </authorList>
    </citation>
    <scope>NUCLEOTIDE SEQUENCE</scope>
    <source>
        <strain evidence="2">PL_HMW_Pooled</strain>
        <tissue evidence="2">Head</tissue>
    </source>
</reference>
<dbReference type="EMBL" id="JAHWGI010000635">
    <property type="protein sequence ID" value="KAK3916901.1"/>
    <property type="molecule type" value="Genomic_DNA"/>
</dbReference>
<comment type="caution">
    <text evidence="2">The sequence shown here is derived from an EMBL/GenBank/DDBJ whole genome shotgun (WGS) entry which is preliminary data.</text>
</comment>
<evidence type="ECO:0000313" key="2">
    <source>
        <dbReference type="EMBL" id="KAK3916901.1"/>
    </source>
</evidence>
<organism evidence="2 3">
    <name type="scientific">Frankliniella fusca</name>
    <dbReference type="NCBI Taxonomy" id="407009"/>
    <lineage>
        <taxon>Eukaryota</taxon>
        <taxon>Metazoa</taxon>
        <taxon>Ecdysozoa</taxon>
        <taxon>Arthropoda</taxon>
        <taxon>Hexapoda</taxon>
        <taxon>Insecta</taxon>
        <taxon>Pterygota</taxon>
        <taxon>Neoptera</taxon>
        <taxon>Paraneoptera</taxon>
        <taxon>Thysanoptera</taxon>
        <taxon>Terebrantia</taxon>
        <taxon>Thripoidea</taxon>
        <taxon>Thripidae</taxon>
        <taxon>Frankliniella</taxon>
    </lineage>
</organism>
<feature type="region of interest" description="Disordered" evidence="1">
    <location>
        <begin position="1"/>
        <end position="48"/>
    </location>
</feature>
<feature type="compositionally biased region" description="Acidic residues" evidence="1">
    <location>
        <begin position="11"/>
        <end position="23"/>
    </location>
</feature>
<proteinExistence type="predicted"/>
<evidence type="ECO:0000256" key="1">
    <source>
        <dbReference type="SAM" id="MobiDB-lite"/>
    </source>
</evidence>
<accession>A0AAE1H8V8</accession>
<name>A0AAE1H8V8_9NEOP</name>
<dbReference type="PANTHER" id="PTHR37162:SF1">
    <property type="entry name" value="BED-TYPE DOMAIN-CONTAINING PROTEIN"/>
    <property type="match status" value="1"/>
</dbReference>
<protein>
    <submittedName>
        <fullName evidence="2">Zinc finger protein 862</fullName>
    </submittedName>
</protein>
<dbReference type="SUPFAM" id="SSF53098">
    <property type="entry name" value="Ribonuclease H-like"/>
    <property type="match status" value="1"/>
</dbReference>
<dbReference type="AlphaFoldDB" id="A0AAE1H8V8"/>
<dbReference type="InterPro" id="IPR012337">
    <property type="entry name" value="RNaseH-like_sf"/>
</dbReference>
<reference evidence="2" key="2">
    <citation type="journal article" date="2023" name="BMC Genomics">
        <title>Pest status, molecular evolution, and epigenetic factors derived from the genome assembly of Frankliniella fusca, a thysanopteran phytovirus vector.</title>
        <authorList>
            <person name="Catto M.A."/>
            <person name="Labadie P.E."/>
            <person name="Jacobson A.L."/>
            <person name="Kennedy G.G."/>
            <person name="Srinivasan R."/>
            <person name="Hunt B.G."/>
        </authorList>
    </citation>
    <scope>NUCLEOTIDE SEQUENCE</scope>
    <source>
        <strain evidence="2">PL_HMW_Pooled</strain>
    </source>
</reference>
<gene>
    <name evidence="2" type="ORF">KUF71_006459</name>
</gene>